<feature type="compositionally biased region" description="Low complexity" evidence="1">
    <location>
        <begin position="175"/>
        <end position="184"/>
    </location>
</feature>
<evidence type="ECO:0000313" key="2">
    <source>
        <dbReference type="EMBL" id="MBO8196725.1"/>
    </source>
</evidence>
<feature type="region of interest" description="Disordered" evidence="1">
    <location>
        <begin position="159"/>
        <end position="216"/>
    </location>
</feature>
<dbReference type="GeneID" id="96256988"/>
<dbReference type="EMBL" id="JAFFZM010000001">
    <property type="protein sequence ID" value="MBO8196725.1"/>
    <property type="molecule type" value="Genomic_DNA"/>
</dbReference>
<protein>
    <submittedName>
        <fullName evidence="2">Uncharacterized protein</fullName>
    </submittedName>
</protein>
<dbReference type="RefSeq" id="WP_209208625.1">
    <property type="nucleotide sequence ID" value="NZ_JAFFZM010000001.1"/>
</dbReference>
<dbReference type="Proteomes" id="UP000721954">
    <property type="component" value="Unassembled WGS sequence"/>
</dbReference>
<gene>
    <name evidence="2" type="ORF">JW613_00125</name>
</gene>
<reference evidence="2 3" key="1">
    <citation type="submission" date="2021-02" db="EMBL/GenBank/DDBJ databases">
        <title>Streptomyces spirodelae sp. nov., isolated from duckweed.</title>
        <authorList>
            <person name="Saimee Y."/>
            <person name="Duangmal K."/>
        </authorList>
    </citation>
    <scope>NUCLEOTIDE SEQUENCE [LARGE SCALE GENOMIC DNA]</scope>
    <source>
        <strain evidence="2 3">DSM 42105</strain>
    </source>
</reference>
<name>A0ABS3XMU9_9ACTN</name>
<evidence type="ECO:0000313" key="3">
    <source>
        <dbReference type="Proteomes" id="UP000721954"/>
    </source>
</evidence>
<evidence type="ECO:0000256" key="1">
    <source>
        <dbReference type="SAM" id="MobiDB-lite"/>
    </source>
</evidence>
<organism evidence="2 3">
    <name type="scientific">Streptomyces smyrnaeus</name>
    <dbReference type="NCBI Taxonomy" id="1387713"/>
    <lineage>
        <taxon>Bacteria</taxon>
        <taxon>Bacillati</taxon>
        <taxon>Actinomycetota</taxon>
        <taxon>Actinomycetes</taxon>
        <taxon>Kitasatosporales</taxon>
        <taxon>Streptomycetaceae</taxon>
        <taxon>Streptomyces</taxon>
    </lineage>
</organism>
<sequence>MYSNALDTFVRSVKHGKEIMIIHRVTGGYLTQSGDLQIATDPLEGITDKKHLWVVHLDGYIKNNTVFSLENKSSGNRLTVNDTNPREGMTFTEAQEPGATGKAADAQRFFVLPLSCGGYSLVPVLWPEYCLGPKDNHPQPGCDRPVLHFGNDSSLNCSHDFVLPPTGPPRRDPTDTNLDAAGDSGKSGGSEAGAPAPRRASDRAWKTAVTPVVWDR</sequence>
<comment type="caution">
    <text evidence="2">The sequence shown here is derived from an EMBL/GenBank/DDBJ whole genome shotgun (WGS) entry which is preliminary data.</text>
</comment>
<accession>A0ABS3XMU9</accession>
<proteinExistence type="predicted"/>
<keyword evidence="3" id="KW-1185">Reference proteome</keyword>